<evidence type="ECO:0000313" key="7">
    <source>
        <dbReference type="Proteomes" id="UP000027936"/>
    </source>
</evidence>
<keyword evidence="3" id="KW-0238">DNA-binding</keyword>
<evidence type="ECO:0000259" key="5">
    <source>
        <dbReference type="PROSITE" id="PS50931"/>
    </source>
</evidence>
<comment type="caution">
    <text evidence="6">The sequence shown here is derived from an EMBL/GenBank/DDBJ whole genome shotgun (WGS) entry which is preliminary data.</text>
</comment>
<keyword evidence="2" id="KW-0805">Transcription regulation</keyword>
<dbReference type="InterPro" id="IPR036388">
    <property type="entry name" value="WH-like_DNA-bd_sf"/>
</dbReference>
<dbReference type="FunFam" id="1.10.10.10:FF:000001">
    <property type="entry name" value="LysR family transcriptional regulator"/>
    <property type="match status" value="1"/>
</dbReference>
<dbReference type="SUPFAM" id="SSF46785">
    <property type="entry name" value="Winged helix' DNA-binding domain"/>
    <property type="match status" value="1"/>
</dbReference>
<dbReference type="Gene3D" id="1.10.10.10">
    <property type="entry name" value="Winged helix-like DNA-binding domain superfamily/Winged helix DNA-binding domain"/>
    <property type="match status" value="1"/>
</dbReference>
<dbReference type="GO" id="GO:0000976">
    <property type="term" value="F:transcription cis-regulatory region binding"/>
    <property type="evidence" value="ECO:0007669"/>
    <property type="project" value="TreeGrafter"/>
</dbReference>
<dbReference type="PANTHER" id="PTHR30126">
    <property type="entry name" value="HTH-TYPE TRANSCRIPTIONAL REGULATOR"/>
    <property type="match status" value="1"/>
</dbReference>
<dbReference type="Gene3D" id="3.40.190.290">
    <property type="match status" value="1"/>
</dbReference>
<reference evidence="6 7" key="1">
    <citation type="submission" date="2014-04" db="EMBL/GenBank/DDBJ databases">
        <title>Draft genome sequence of Bacillus azotoformans MEV2011, a (co-) denitrifying strain unable to grow in the presence of oxygen.</title>
        <authorList>
            <person name="Nielsen M."/>
            <person name="Schreiber L."/>
            <person name="Finster K."/>
            <person name="Schramm A."/>
        </authorList>
    </citation>
    <scope>NUCLEOTIDE SEQUENCE [LARGE SCALE GENOMIC DNA]</scope>
    <source>
        <strain evidence="6 7">MEV2011</strain>
    </source>
</reference>
<evidence type="ECO:0000256" key="4">
    <source>
        <dbReference type="ARBA" id="ARBA00023163"/>
    </source>
</evidence>
<comment type="similarity">
    <text evidence="1">Belongs to the LysR transcriptional regulatory family.</text>
</comment>
<dbReference type="InterPro" id="IPR005119">
    <property type="entry name" value="LysR_subst-bd"/>
</dbReference>
<dbReference type="InterPro" id="IPR000847">
    <property type="entry name" value="LysR_HTH_N"/>
</dbReference>
<sequence>MDQQLLVFLKVAEVQNFSRAAVELHMTQPAVSQHIQAFEQRMGTKLLERTNKYVRLNKAGEIVYHHGKEIFQTYQRMNELVNDLVFIGKGEVSIGASYTFGEYILPHIIAQLRNEYPLIIPKITIANTHNIAEMIAQQELDIGIVEGHFKQETLEIEHLANDNMFIIISANHRMSHKTQIQLSELQEETWILREVGSGTREAAEKMFNHYDFTPKEIMEFGSTQIIKESVEAGVGISLLSHWAVRKEVHFGSLKLLKVNREPIVRNFSIIRKNTEFHTKASEVFLEILRKSQALIFTD</sequence>
<dbReference type="InterPro" id="IPR036390">
    <property type="entry name" value="WH_DNA-bd_sf"/>
</dbReference>
<accession>A0A072NKD2</accession>
<proteinExistence type="inferred from homology"/>
<evidence type="ECO:0000256" key="2">
    <source>
        <dbReference type="ARBA" id="ARBA00023015"/>
    </source>
</evidence>
<dbReference type="Proteomes" id="UP000027936">
    <property type="component" value="Unassembled WGS sequence"/>
</dbReference>
<organism evidence="6 7">
    <name type="scientific">Schinkia azotoformans MEV2011</name>
    <dbReference type="NCBI Taxonomy" id="1348973"/>
    <lineage>
        <taxon>Bacteria</taxon>
        <taxon>Bacillati</taxon>
        <taxon>Bacillota</taxon>
        <taxon>Bacilli</taxon>
        <taxon>Bacillales</taxon>
        <taxon>Bacillaceae</taxon>
        <taxon>Calidifontibacillus/Schinkia group</taxon>
        <taxon>Schinkia</taxon>
    </lineage>
</organism>
<dbReference type="PATRIC" id="fig|1348973.3.peg.2605"/>
<dbReference type="PRINTS" id="PR00039">
    <property type="entry name" value="HTHLYSR"/>
</dbReference>
<dbReference type="RefSeq" id="WP_035196059.1">
    <property type="nucleotide sequence ID" value="NZ_JJRY01000010.1"/>
</dbReference>
<dbReference type="Pfam" id="PF00126">
    <property type="entry name" value="HTH_1"/>
    <property type="match status" value="1"/>
</dbReference>
<dbReference type="GO" id="GO:0003700">
    <property type="term" value="F:DNA-binding transcription factor activity"/>
    <property type="evidence" value="ECO:0007669"/>
    <property type="project" value="InterPro"/>
</dbReference>
<name>A0A072NKD2_SCHAZ</name>
<dbReference type="SUPFAM" id="SSF53850">
    <property type="entry name" value="Periplasmic binding protein-like II"/>
    <property type="match status" value="1"/>
</dbReference>
<dbReference type="PROSITE" id="PS50931">
    <property type="entry name" value="HTH_LYSR"/>
    <property type="match status" value="1"/>
</dbReference>
<dbReference type="EMBL" id="JJRY01000010">
    <property type="protein sequence ID" value="KEF37936.1"/>
    <property type="molecule type" value="Genomic_DNA"/>
</dbReference>
<dbReference type="Pfam" id="PF03466">
    <property type="entry name" value="LysR_substrate"/>
    <property type="match status" value="1"/>
</dbReference>
<evidence type="ECO:0000256" key="1">
    <source>
        <dbReference type="ARBA" id="ARBA00009437"/>
    </source>
</evidence>
<dbReference type="PANTHER" id="PTHR30126:SF39">
    <property type="entry name" value="HTH-TYPE TRANSCRIPTIONAL REGULATOR CYSL"/>
    <property type="match status" value="1"/>
</dbReference>
<evidence type="ECO:0000313" key="6">
    <source>
        <dbReference type="EMBL" id="KEF37936.1"/>
    </source>
</evidence>
<dbReference type="OrthoDB" id="9785745at2"/>
<evidence type="ECO:0000256" key="3">
    <source>
        <dbReference type="ARBA" id="ARBA00023125"/>
    </source>
</evidence>
<protein>
    <submittedName>
        <fullName evidence="6">Transcriptional regulator</fullName>
    </submittedName>
</protein>
<gene>
    <name evidence="6" type="ORF">M670_02692</name>
</gene>
<keyword evidence="4" id="KW-0804">Transcription</keyword>
<feature type="domain" description="HTH lysR-type" evidence="5">
    <location>
        <begin position="1"/>
        <end position="57"/>
    </location>
</feature>
<dbReference type="CDD" id="cd08420">
    <property type="entry name" value="PBP2_CysL_like"/>
    <property type="match status" value="1"/>
</dbReference>
<dbReference type="AlphaFoldDB" id="A0A072NKD2"/>